<dbReference type="Pfam" id="PF04773">
    <property type="entry name" value="FecR"/>
    <property type="match status" value="1"/>
</dbReference>
<evidence type="ECO:0000259" key="2">
    <source>
        <dbReference type="Pfam" id="PF16220"/>
    </source>
</evidence>
<name>A0A0C4WP98_9GAMM</name>
<sequence length="313" mass="34983">MKPPVSERVAEEAVRWLVELQDGADEQLRRDWQRWRAADPEHERAWQRIESVNRRLRGLPPAAARAAVEGAPLHGRRQVLGMLGLAAVAAPALWLAGRQAQPWLADYHTAVGERRDIDLADGSRLSLNTDSAVNLHQDAASRGLELLRGEIQLEVASGASPFHVATAQGSLLIEQARFNLRQYADHCRLGVLEGAVQVRCAEQPERLAVVTAGQQLRFERLWLGTPQPLDTAISAWRSGMLVARDMRLADFLDELGRYQRGWLGCDPHVADLRLSGTYPLRDSLAILAMLEVALPVRISQRTRWWISVQPRHG</sequence>
<dbReference type="AlphaFoldDB" id="A0A0C4WP98"/>
<dbReference type="PIRSF" id="PIRSF018266">
    <property type="entry name" value="FecR"/>
    <property type="match status" value="1"/>
</dbReference>
<organism evidence="3 4">
    <name type="scientific">Azotobacter chroococcum NCIMB 8003</name>
    <dbReference type="NCBI Taxonomy" id="1328314"/>
    <lineage>
        <taxon>Bacteria</taxon>
        <taxon>Pseudomonadati</taxon>
        <taxon>Pseudomonadota</taxon>
        <taxon>Gammaproteobacteria</taxon>
        <taxon>Pseudomonadales</taxon>
        <taxon>Pseudomonadaceae</taxon>
        <taxon>Azotobacter</taxon>
    </lineage>
</organism>
<gene>
    <name evidence="3" type="ORF">Achr_4510</name>
</gene>
<dbReference type="Gene3D" id="2.60.120.1440">
    <property type="match status" value="1"/>
</dbReference>
<proteinExistence type="predicted"/>
<accession>A0A0C4WP98</accession>
<dbReference type="InterPro" id="IPR012373">
    <property type="entry name" value="Ferrdict_sens_TM"/>
</dbReference>
<dbReference type="Proteomes" id="UP000068210">
    <property type="component" value="Chromosome"/>
</dbReference>
<reference evidence="3 4" key="1">
    <citation type="journal article" date="2015" name="PLoS ONE">
        <title>Azotobacter Genomes: The Genome of Azotobacter chroococcum NCIMB 8003 (ATCC 4412).</title>
        <authorList>
            <person name="Robson R.L."/>
            <person name="Jones R."/>
            <person name="Robson R.M."/>
            <person name="Schwartz A."/>
            <person name="Richardson T.H."/>
        </authorList>
    </citation>
    <scope>NUCLEOTIDE SEQUENCE [LARGE SCALE GENOMIC DNA]</scope>
    <source>
        <strain evidence="3 4">NCIMB 8003</strain>
    </source>
</reference>
<dbReference type="PANTHER" id="PTHR30273">
    <property type="entry name" value="PERIPLASMIC SIGNAL SENSOR AND SIGMA FACTOR ACTIVATOR FECR-RELATED"/>
    <property type="match status" value="1"/>
</dbReference>
<feature type="domain" description="FecR protein" evidence="1">
    <location>
        <begin position="106"/>
        <end position="197"/>
    </location>
</feature>
<dbReference type="KEGG" id="acx:Achr_4510"/>
<evidence type="ECO:0000313" key="3">
    <source>
        <dbReference type="EMBL" id="AJE19957.1"/>
    </source>
</evidence>
<dbReference type="GO" id="GO:0016989">
    <property type="term" value="F:sigma factor antagonist activity"/>
    <property type="evidence" value="ECO:0007669"/>
    <property type="project" value="TreeGrafter"/>
</dbReference>
<keyword evidence="4" id="KW-1185">Reference proteome</keyword>
<dbReference type="InterPro" id="IPR006860">
    <property type="entry name" value="FecR"/>
</dbReference>
<dbReference type="RefSeq" id="WP_039801471.1">
    <property type="nucleotide sequence ID" value="NZ_CP010415.1"/>
</dbReference>
<dbReference type="Pfam" id="PF16220">
    <property type="entry name" value="DUF4880"/>
    <property type="match status" value="1"/>
</dbReference>
<dbReference type="STRING" id="1328314.Achr_4510"/>
<evidence type="ECO:0000313" key="4">
    <source>
        <dbReference type="Proteomes" id="UP000068210"/>
    </source>
</evidence>
<dbReference type="InterPro" id="IPR032623">
    <property type="entry name" value="FecR_N"/>
</dbReference>
<feature type="domain" description="FecR N-terminal" evidence="2">
    <location>
        <begin position="11"/>
        <end position="51"/>
    </location>
</feature>
<protein>
    <submittedName>
        <fullName evidence="3">Anti-sigma factor, FecR family</fullName>
    </submittedName>
</protein>
<dbReference type="HOGENOM" id="CLU_050192_0_0_6"/>
<dbReference type="EMBL" id="CP010415">
    <property type="protein sequence ID" value="AJE19957.1"/>
    <property type="molecule type" value="Genomic_DNA"/>
</dbReference>
<dbReference type="PANTHER" id="PTHR30273:SF2">
    <property type="entry name" value="PROTEIN FECR"/>
    <property type="match status" value="1"/>
</dbReference>
<evidence type="ECO:0000259" key="1">
    <source>
        <dbReference type="Pfam" id="PF04773"/>
    </source>
</evidence>